<accession>A0AAD3TN28</accession>
<feature type="compositionally biased region" description="Polar residues" evidence="1">
    <location>
        <begin position="22"/>
        <end position="33"/>
    </location>
</feature>
<dbReference type="Proteomes" id="UP001279734">
    <property type="component" value="Unassembled WGS sequence"/>
</dbReference>
<evidence type="ECO:0000256" key="1">
    <source>
        <dbReference type="SAM" id="MobiDB-lite"/>
    </source>
</evidence>
<feature type="compositionally biased region" description="Low complexity" evidence="1">
    <location>
        <begin position="1"/>
        <end position="14"/>
    </location>
</feature>
<comment type="caution">
    <text evidence="2">The sequence shown here is derived from an EMBL/GenBank/DDBJ whole genome shotgun (WGS) entry which is preliminary data.</text>
</comment>
<feature type="compositionally biased region" description="Low complexity" evidence="1">
    <location>
        <begin position="41"/>
        <end position="53"/>
    </location>
</feature>
<reference evidence="2" key="1">
    <citation type="submission" date="2023-05" db="EMBL/GenBank/DDBJ databases">
        <title>Nepenthes gracilis genome sequencing.</title>
        <authorList>
            <person name="Fukushima K."/>
        </authorList>
    </citation>
    <scope>NUCLEOTIDE SEQUENCE</scope>
    <source>
        <strain evidence="2">SING2019-196</strain>
    </source>
</reference>
<evidence type="ECO:0000313" key="2">
    <source>
        <dbReference type="EMBL" id="GMH32033.1"/>
    </source>
</evidence>
<keyword evidence="3" id="KW-1185">Reference proteome</keyword>
<sequence>MGLSSNTLRSSSISSRKDIATKNCTIGTQQQGRMDSKEAPQQIQSSVLQQQQVGFHVQPSEATNSRQQLTSRAT</sequence>
<dbReference type="EMBL" id="BSYO01000053">
    <property type="protein sequence ID" value="GMH32033.1"/>
    <property type="molecule type" value="Genomic_DNA"/>
</dbReference>
<feature type="compositionally biased region" description="Polar residues" evidence="1">
    <location>
        <begin position="60"/>
        <end position="74"/>
    </location>
</feature>
<name>A0AAD3TN28_NEPGR</name>
<evidence type="ECO:0000313" key="3">
    <source>
        <dbReference type="Proteomes" id="UP001279734"/>
    </source>
</evidence>
<feature type="region of interest" description="Disordered" evidence="1">
    <location>
        <begin position="1"/>
        <end position="74"/>
    </location>
</feature>
<organism evidence="2 3">
    <name type="scientific">Nepenthes gracilis</name>
    <name type="common">Slender pitcher plant</name>
    <dbReference type="NCBI Taxonomy" id="150966"/>
    <lineage>
        <taxon>Eukaryota</taxon>
        <taxon>Viridiplantae</taxon>
        <taxon>Streptophyta</taxon>
        <taxon>Embryophyta</taxon>
        <taxon>Tracheophyta</taxon>
        <taxon>Spermatophyta</taxon>
        <taxon>Magnoliopsida</taxon>
        <taxon>eudicotyledons</taxon>
        <taxon>Gunneridae</taxon>
        <taxon>Pentapetalae</taxon>
        <taxon>Caryophyllales</taxon>
        <taxon>Nepenthaceae</taxon>
        <taxon>Nepenthes</taxon>
    </lineage>
</organism>
<proteinExistence type="predicted"/>
<protein>
    <submittedName>
        <fullName evidence="2">Uncharacterized protein</fullName>
    </submittedName>
</protein>
<dbReference type="AlphaFoldDB" id="A0AAD3TN28"/>
<gene>
    <name evidence="2" type="ORF">Nepgr_033877</name>
</gene>